<organism evidence="1 2">
    <name type="scientific">Thauera humireducens</name>
    <dbReference type="NCBI Taxonomy" id="1134435"/>
    <lineage>
        <taxon>Bacteria</taxon>
        <taxon>Pseudomonadati</taxon>
        <taxon>Pseudomonadota</taxon>
        <taxon>Betaproteobacteria</taxon>
        <taxon>Rhodocyclales</taxon>
        <taxon>Zoogloeaceae</taxon>
        <taxon>Thauera</taxon>
    </lineage>
</organism>
<evidence type="ECO:0000313" key="1">
    <source>
        <dbReference type="EMBL" id="AMO35942.1"/>
    </source>
</evidence>
<accession>A0A140IDW7</accession>
<dbReference type="AlphaFoldDB" id="A0A140IDW7"/>
<dbReference type="Gene3D" id="1.10.10.1320">
    <property type="entry name" value="Anti-sigma factor, zinc-finger domain"/>
    <property type="match status" value="1"/>
</dbReference>
<dbReference type="KEGG" id="thu:AC731_002690"/>
<dbReference type="Proteomes" id="UP000036902">
    <property type="component" value="Chromosome"/>
</dbReference>
<keyword evidence="2" id="KW-1185">Reference proteome</keyword>
<sequence length="169" mass="17794">MTGICPPDDALSALVDEALPASARTELLTHCAGCPQCATRLDGLRRLHAAFLALPPAMLDVDLGERVIARLQAGATPAVQGRPHMGWRARWMSLARPLTRWSFALSSSAGATAAIAMGLWLGESLLQMEPSISPPSRNVTLVAMSLFDSVPPGNLCPSAHACDPTGNSR</sequence>
<evidence type="ECO:0000313" key="2">
    <source>
        <dbReference type="Proteomes" id="UP000036902"/>
    </source>
</evidence>
<dbReference type="STRING" id="1134435.AC731_002690"/>
<reference evidence="2" key="1">
    <citation type="submission" date="2016-03" db="EMBL/GenBank/DDBJ databases">
        <authorList>
            <person name="Ma C."/>
            <person name="Zhou S."/>
            <person name="Yang G."/>
        </authorList>
    </citation>
    <scope>NUCLEOTIDE SEQUENCE [LARGE SCALE GENOMIC DNA]</scope>
    <source>
        <strain evidence="2">SgZ-1</strain>
    </source>
</reference>
<protein>
    <submittedName>
        <fullName evidence="1">Anti-sigma factor</fullName>
    </submittedName>
</protein>
<proteinExistence type="predicted"/>
<dbReference type="InterPro" id="IPR041916">
    <property type="entry name" value="Anti_sigma_zinc_sf"/>
</dbReference>
<gene>
    <name evidence="1" type="ORF">AC731_002690</name>
</gene>
<name>A0A140IDW7_9RHOO</name>
<dbReference type="EMBL" id="CP014646">
    <property type="protein sequence ID" value="AMO35942.1"/>
    <property type="molecule type" value="Genomic_DNA"/>
</dbReference>